<accession>A0A4Q8CZK5</accession>
<dbReference type="RefSeq" id="WP_207220489.1">
    <property type="nucleotide sequence ID" value="NZ_SHLI01000001.1"/>
</dbReference>
<organism evidence="2 3">
    <name type="scientific">Spiribacter vilamensis</name>
    <dbReference type="NCBI Taxonomy" id="531306"/>
    <lineage>
        <taxon>Bacteria</taxon>
        <taxon>Pseudomonadati</taxon>
        <taxon>Pseudomonadota</taxon>
        <taxon>Gammaproteobacteria</taxon>
        <taxon>Chromatiales</taxon>
        <taxon>Ectothiorhodospiraceae</taxon>
        <taxon>Spiribacter</taxon>
    </lineage>
</organism>
<evidence type="ECO:0000256" key="1">
    <source>
        <dbReference type="SAM" id="SignalP"/>
    </source>
</evidence>
<dbReference type="EMBL" id="SHLI01000001">
    <property type="protein sequence ID" value="RZU98412.1"/>
    <property type="molecule type" value="Genomic_DNA"/>
</dbReference>
<comment type="caution">
    <text evidence="2">The sequence shown here is derived from an EMBL/GenBank/DDBJ whole genome shotgun (WGS) entry which is preliminary data.</text>
</comment>
<name>A0A4Q8CZK5_9GAMM</name>
<dbReference type="Proteomes" id="UP000292298">
    <property type="component" value="Unassembled WGS sequence"/>
</dbReference>
<feature type="chain" id="PRO_5020736839" evidence="1">
    <location>
        <begin position="24"/>
        <end position="257"/>
    </location>
</feature>
<proteinExistence type="predicted"/>
<evidence type="ECO:0000313" key="3">
    <source>
        <dbReference type="Proteomes" id="UP000292298"/>
    </source>
</evidence>
<feature type="signal peptide" evidence="1">
    <location>
        <begin position="1"/>
        <end position="23"/>
    </location>
</feature>
<reference evidence="2 3" key="1">
    <citation type="submission" date="2019-02" db="EMBL/GenBank/DDBJ databases">
        <title>Genomic Encyclopedia of Type Strains, Phase IV (KMG-IV): sequencing the most valuable type-strain genomes for metagenomic binning, comparative biology and taxonomic classification.</title>
        <authorList>
            <person name="Goeker M."/>
        </authorList>
    </citation>
    <scope>NUCLEOTIDE SEQUENCE [LARGE SCALE GENOMIC DNA]</scope>
    <source>
        <strain evidence="2 3">DSM 21056</strain>
    </source>
</reference>
<dbReference type="AlphaFoldDB" id="A0A4Q8CZK5"/>
<keyword evidence="3" id="KW-1185">Reference proteome</keyword>
<sequence length="257" mass="26854">MKFKAIILVASFALAMVSGTAVAEDTDITVRVMSKDAKFVGTSMGGARVILRDQETGEVLAKGLTAGGTGDTAKIMHKNGGRRAAMADESAASFKTTLDLDRPRLIEAEVYGPLAQPQAAHAASATQWVIPGGHLSVGDGWVIELPGFVVNVLEPAAARKVSASQVESLSVSANVMMMCGCPITPDGLWDANQFEVGMTISKNGEKVGEEAMSYAGSSSMFGGEMPVTEPGVYEIIVHAYDPENGNTGIDKTTVVVE</sequence>
<protein>
    <submittedName>
        <fullName evidence="2">Uncharacterized protein</fullName>
    </submittedName>
</protein>
<evidence type="ECO:0000313" key="2">
    <source>
        <dbReference type="EMBL" id="RZU98412.1"/>
    </source>
</evidence>
<gene>
    <name evidence="2" type="ORF">EV698_0658</name>
</gene>
<keyword evidence="1" id="KW-0732">Signal</keyword>